<dbReference type="EMBL" id="CP113162">
    <property type="protein sequence ID" value="WEF51185.1"/>
    <property type="molecule type" value="Genomic_DNA"/>
</dbReference>
<organism evidence="1 2">
    <name type="scientific">Afipia carboxydohydrogena</name>
    <name type="common">Pseudomonas carboxydohydrogena</name>
    <dbReference type="NCBI Taxonomy" id="290"/>
    <lineage>
        <taxon>Bacteria</taxon>
        <taxon>Pseudomonadati</taxon>
        <taxon>Pseudomonadota</taxon>
        <taxon>Alphaproteobacteria</taxon>
        <taxon>Hyphomicrobiales</taxon>
        <taxon>Nitrobacteraceae</taxon>
        <taxon>Afipia</taxon>
    </lineage>
</organism>
<proteinExistence type="predicted"/>
<sequence>MSEGVAALHLTGVGLRGTVRQLIMGSRHMRIAFSSPRIAVLAMLVAAFGAISVPGSARAANPLELNFWLSGPRYDGQMGQCWQALHAISGQFAQKESTYWNSDLRITGFADVREVAFRPWESPNGAYNAIPRRFCTASAMISDGHPRLVRYSIIEDGGFAGTGLSSGVEWCVVGLDRNWAYGRNCRAAMP</sequence>
<reference evidence="1 2" key="1">
    <citation type="submission" date="2022-11" db="EMBL/GenBank/DDBJ databases">
        <authorList>
            <person name="Siebert D."/>
            <person name="Busche T."/>
            <person name="Saydam E."/>
            <person name="Kalinowski J."/>
            <person name="Ruckert C."/>
            <person name="Blombach B."/>
        </authorList>
    </citation>
    <scope>NUCLEOTIDE SEQUENCE [LARGE SCALE GENOMIC DNA]</scope>
    <source>
        <strain evidence="1 2">DSM 1083</strain>
    </source>
</reference>
<dbReference type="Proteomes" id="UP001213907">
    <property type="component" value="Chromosome"/>
</dbReference>
<keyword evidence="2" id="KW-1185">Reference proteome</keyword>
<evidence type="ECO:0000313" key="1">
    <source>
        <dbReference type="EMBL" id="WEF51185.1"/>
    </source>
</evidence>
<gene>
    <name evidence="1" type="ORF">AFIC_002757</name>
</gene>
<accession>A0ABY8BMH3</accession>
<protein>
    <submittedName>
        <fullName evidence="1">Uncharacterized protein</fullName>
    </submittedName>
</protein>
<evidence type="ECO:0000313" key="2">
    <source>
        <dbReference type="Proteomes" id="UP001213907"/>
    </source>
</evidence>
<name>A0ABY8BMH3_AFICR</name>